<keyword evidence="4 7" id="KW-0833">Ubl conjugation pathway</keyword>
<dbReference type="CDD" id="cd02662">
    <property type="entry name" value="Peptidase_C19F"/>
    <property type="match status" value="1"/>
</dbReference>
<dbReference type="SUPFAM" id="SSF54001">
    <property type="entry name" value="Cysteine proteinases"/>
    <property type="match status" value="1"/>
</dbReference>
<dbReference type="EC" id="3.4.19.12" evidence="7"/>
<dbReference type="Pfam" id="PF00443">
    <property type="entry name" value="UCH"/>
    <property type="match status" value="1"/>
</dbReference>
<evidence type="ECO:0000256" key="1">
    <source>
        <dbReference type="ARBA" id="ARBA00000707"/>
    </source>
</evidence>
<evidence type="ECO:0000259" key="9">
    <source>
        <dbReference type="PROSITE" id="PS50235"/>
    </source>
</evidence>
<dbReference type="Gene3D" id="3.90.70.10">
    <property type="entry name" value="Cysteine proteinases"/>
    <property type="match status" value="1"/>
</dbReference>
<reference evidence="10 11" key="1">
    <citation type="submission" date="2024-04" db="EMBL/GenBank/DDBJ databases">
        <title>genome sequences of Mucor flavus KT1a and Helicostylum pulchrum KT1b strains isolated from the surface of a dry-aged beef.</title>
        <authorList>
            <person name="Toyotome T."/>
            <person name="Hosono M."/>
            <person name="Torimaru M."/>
            <person name="Fukuda K."/>
            <person name="Mikami N."/>
        </authorList>
    </citation>
    <scope>NUCLEOTIDE SEQUENCE [LARGE SCALE GENOMIC DNA]</scope>
    <source>
        <strain evidence="10 11">KT1a</strain>
    </source>
</reference>
<dbReference type="Proteomes" id="UP001473302">
    <property type="component" value="Unassembled WGS sequence"/>
</dbReference>
<dbReference type="PROSITE" id="PS50235">
    <property type="entry name" value="USP_3"/>
    <property type="match status" value="1"/>
</dbReference>
<dbReference type="InterPro" id="IPR028889">
    <property type="entry name" value="USP"/>
</dbReference>
<feature type="domain" description="USP" evidence="9">
    <location>
        <begin position="116"/>
        <end position="544"/>
    </location>
</feature>
<dbReference type="PANTHER" id="PTHR24006">
    <property type="entry name" value="UBIQUITIN CARBOXYL-TERMINAL HYDROLASE"/>
    <property type="match status" value="1"/>
</dbReference>
<evidence type="ECO:0000256" key="4">
    <source>
        <dbReference type="ARBA" id="ARBA00022786"/>
    </source>
</evidence>
<dbReference type="InterPro" id="IPR038765">
    <property type="entry name" value="Papain-like_cys_pep_sf"/>
</dbReference>
<evidence type="ECO:0000256" key="2">
    <source>
        <dbReference type="ARBA" id="ARBA00009085"/>
    </source>
</evidence>
<proteinExistence type="inferred from homology"/>
<evidence type="ECO:0000313" key="11">
    <source>
        <dbReference type="Proteomes" id="UP001473302"/>
    </source>
</evidence>
<name>A0ABP9Z3D0_9FUNG</name>
<gene>
    <name evidence="10" type="ORF">MFLAVUS_007092</name>
</gene>
<evidence type="ECO:0000256" key="5">
    <source>
        <dbReference type="ARBA" id="ARBA00022801"/>
    </source>
</evidence>
<comment type="similarity">
    <text evidence="2 7">Belongs to the peptidase C19 family.</text>
</comment>
<comment type="catalytic activity">
    <reaction evidence="1 7">
        <text>Thiol-dependent hydrolysis of ester, thioester, amide, peptide and isopeptide bonds formed by the C-terminal Gly of ubiquitin (a 76-residue protein attached to proteins as an intracellular targeting signal).</text>
        <dbReference type="EC" id="3.4.19.12"/>
    </reaction>
</comment>
<dbReference type="InterPro" id="IPR050164">
    <property type="entry name" value="Peptidase_C19"/>
</dbReference>
<keyword evidence="6 7" id="KW-0788">Thiol protease</keyword>
<accession>A0ABP9Z3D0</accession>
<feature type="coiled-coil region" evidence="8">
    <location>
        <begin position="330"/>
        <end position="368"/>
    </location>
</feature>
<keyword evidence="11" id="KW-1185">Reference proteome</keyword>
<protein>
    <recommendedName>
        <fullName evidence="7">Ubiquitin carboxyl-terminal hydrolase</fullName>
        <ecNumber evidence="7">3.4.19.12</ecNumber>
    </recommendedName>
</protein>
<organism evidence="10 11">
    <name type="scientific">Mucor flavus</name>
    <dbReference type="NCBI Taxonomy" id="439312"/>
    <lineage>
        <taxon>Eukaryota</taxon>
        <taxon>Fungi</taxon>
        <taxon>Fungi incertae sedis</taxon>
        <taxon>Mucoromycota</taxon>
        <taxon>Mucoromycotina</taxon>
        <taxon>Mucoromycetes</taxon>
        <taxon>Mucorales</taxon>
        <taxon>Mucorineae</taxon>
        <taxon>Mucoraceae</taxon>
        <taxon>Mucor</taxon>
    </lineage>
</organism>
<keyword evidence="5 7" id="KW-0378">Hydrolase</keyword>
<dbReference type="InterPro" id="IPR018200">
    <property type="entry name" value="USP_CS"/>
</dbReference>
<keyword evidence="8" id="KW-0175">Coiled coil</keyword>
<evidence type="ECO:0000256" key="7">
    <source>
        <dbReference type="RuleBase" id="RU366025"/>
    </source>
</evidence>
<evidence type="ECO:0000256" key="3">
    <source>
        <dbReference type="ARBA" id="ARBA00022670"/>
    </source>
</evidence>
<dbReference type="PROSITE" id="PS00973">
    <property type="entry name" value="USP_2"/>
    <property type="match status" value="1"/>
</dbReference>
<evidence type="ECO:0000256" key="8">
    <source>
        <dbReference type="SAM" id="Coils"/>
    </source>
</evidence>
<dbReference type="InterPro" id="IPR001394">
    <property type="entry name" value="Peptidase_C19_UCH"/>
</dbReference>
<sequence>MYLTLERLRFIYTEINEISQFIGAVIGLISILLLFVPKTNLMDDDSGILPNCVTSFLHKAFYYLGLPQLMMYIRPQEYYENLLQELNESELAKSSKGAVICLATHIELDDESALVSGLVNTGNSCFLNSVLQAMSSLPHLHRYLQHISNMAAGVPLPVTRTLLKTVRSLTKPLTRRTSFRPVDIVTALSSNRRIISREQQDAQEFFQLVSSAMDNEGQQIAKTGLLGGGLKDLLNGLSGRVGNGSVIGLENSSAKLDHALENPFTGLLANRLSCMKCGYTGAIRHFSFNNIQLSVPNKHTTTLAECLSQFTSMEYLEDANCRQCSFKATLQAVKLELEQLNKKMKKSNNKKKRELVTLEKIKKELECRLKMGTIEEENDKDRLSLLKSTCISSKQVMLAKPPKILCLHISRSAFLNTGAIYKNTCQILFPEYLDVSAFTTNGTLHTQPNLPISTPTRDRTEKYYRLMSIIVHYGSHSFGHFVAFKRRIFAEQCMCGNCNNRETSAKEVWKCQDVWYRVSDSKVDECSLDDVLRSNPYMILYELVDKENEMEEEEDDEDMSVLSADYNNIPMDMATKEALRIANSLLNFNEDELLAANDMML</sequence>
<dbReference type="EMBL" id="BAABUK010000017">
    <property type="protein sequence ID" value="GAA5813609.1"/>
    <property type="molecule type" value="Genomic_DNA"/>
</dbReference>
<comment type="caution">
    <text evidence="10">The sequence shown here is derived from an EMBL/GenBank/DDBJ whole genome shotgun (WGS) entry which is preliminary data.</text>
</comment>
<dbReference type="PROSITE" id="PS00972">
    <property type="entry name" value="USP_1"/>
    <property type="match status" value="1"/>
</dbReference>
<dbReference type="PANTHER" id="PTHR24006:SF888">
    <property type="entry name" value="UBIQUITIN CARBOXYL-TERMINAL HYDROLASE 30"/>
    <property type="match status" value="1"/>
</dbReference>
<evidence type="ECO:0000313" key="10">
    <source>
        <dbReference type="EMBL" id="GAA5813609.1"/>
    </source>
</evidence>
<evidence type="ECO:0000256" key="6">
    <source>
        <dbReference type="ARBA" id="ARBA00022807"/>
    </source>
</evidence>
<keyword evidence="3 7" id="KW-0645">Protease</keyword>